<evidence type="ECO:0000313" key="7">
    <source>
        <dbReference type="EMBL" id="QFG74317.1"/>
    </source>
</evidence>
<dbReference type="InterPro" id="IPR032284">
    <property type="entry name" value="RecQ_Zn-bd"/>
</dbReference>
<evidence type="ECO:0000259" key="5">
    <source>
        <dbReference type="PROSITE" id="PS51192"/>
    </source>
</evidence>
<dbReference type="Pfam" id="PF16124">
    <property type="entry name" value="RecQ_Zn_bind"/>
    <property type="match status" value="1"/>
</dbReference>
<dbReference type="PROSITE" id="PS51192">
    <property type="entry name" value="HELICASE_ATP_BIND_1"/>
    <property type="match status" value="1"/>
</dbReference>
<feature type="domain" description="Helicase ATP-binding" evidence="5">
    <location>
        <begin position="31"/>
        <end position="201"/>
    </location>
</feature>
<dbReference type="PANTHER" id="PTHR13710:SF120">
    <property type="entry name" value="BIFUNCTIONAL 3'-5' EXONUCLEASE_ATP-DEPENDENT HELICASE WRN"/>
    <property type="match status" value="1"/>
</dbReference>
<dbReference type="FunFam" id="3.40.50.300:FF:001389">
    <property type="entry name" value="ATP-dependent DNA helicase RecQ"/>
    <property type="match status" value="1"/>
</dbReference>
<dbReference type="InterPro" id="IPR004589">
    <property type="entry name" value="DNA_helicase_ATP-dep_RecQ"/>
</dbReference>
<reference evidence="7" key="1">
    <citation type="journal article" date="2019" name="Philos. Trans. R. Soc. Lond., B, Biol. Sci.">
        <title>Targeted metagenomic recovery of four divergent viruses reveals shared and distinctive characteristics of giant viruses of marine eukaryotes.</title>
        <authorList>
            <person name="Needham D.M."/>
            <person name="Poirier C."/>
            <person name="Hehenberger E."/>
            <person name="Jimenez V."/>
            <person name="Swalwell J.E."/>
            <person name="Santoro A.E."/>
            <person name="Worden A.Z."/>
        </authorList>
    </citation>
    <scope>NUCLEOTIDE SEQUENCE</scope>
    <source>
        <strain evidence="7">MPacV-611</strain>
    </source>
</reference>
<protein>
    <submittedName>
        <fullName evidence="7">Helicase</fullName>
    </submittedName>
</protein>
<evidence type="ECO:0000256" key="1">
    <source>
        <dbReference type="ARBA" id="ARBA00022741"/>
    </source>
</evidence>
<dbReference type="EMBL" id="MN448285">
    <property type="protein sequence ID" value="QFG74317.1"/>
    <property type="molecule type" value="Genomic_DNA"/>
</dbReference>
<dbReference type="PROSITE" id="PS51194">
    <property type="entry name" value="HELICASE_CTER"/>
    <property type="match status" value="1"/>
</dbReference>
<dbReference type="CDD" id="cd17920">
    <property type="entry name" value="DEXHc_RecQ"/>
    <property type="match status" value="1"/>
</dbReference>
<dbReference type="InterPro" id="IPR014001">
    <property type="entry name" value="Helicase_ATP-bd"/>
</dbReference>
<proteinExistence type="predicted"/>
<dbReference type="GO" id="GO:0043138">
    <property type="term" value="F:3'-5' DNA helicase activity"/>
    <property type="evidence" value="ECO:0007669"/>
    <property type="project" value="TreeGrafter"/>
</dbReference>
<dbReference type="InterPro" id="IPR001650">
    <property type="entry name" value="Helicase_C-like"/>
</dbReference>
<evidence type="ECO:0000256" key="2">
    <source>
        <dbReference type="ARBA" id="ARBA00022801"/>
    </source>
</evidence>
<dbReference type="Pfam" id="PF00271">
    <property type="entry name" value="Helicase_C"/>
    <property type="match status" value="1"/>
</dbReference>
<dbReference type="GO" id="GO:0016787">
    <property type="term" value="F:hydrolase activity"/>
    <property type="evidence" value="ECO:0007669"/>
    <property type="project" value="UniProtKB-KW"/>
</dbReference>
<keyword evidence="1" id="KW-0547">Nucleotide-binding</keyword>
<keyword evidence="3 7" id="KW-0347">Helicase</keyword>
<dbReference type="SUPFAM" id="SSF52540">
    <property type="entry name" value="P-loop containing nucleoside triphosphate hydrolases"/>
    <property type="match status" value="1"/>
</dbReference>
<dbReference type="NCBIfam" id="TIGR00614">
    <property type="entry name" value="recQ_fam"/>
    <property type="match status" value="1"/>
</dbReference>
<dbReference type="SMART" id="SM00487">
    <property type="entry name" value="DEXDc"/>
    <property type="match status" value="1"/>
</dbReference>
<dbReference type="SMART" id="SM00490">
    <property type="entry name" value="HELICc"/>
    <property type="match status" value="1"/>
</dbReference>
<name>A0A5J6VJP5_9VIRU</name>
<organism evidence="7">
    <name type="scientific">Megaviridae environmental sample</name>
    <dbReference type="NCBI Taxonomy" id="1737588"/>
    <lineage>
        <taxon>Viruses</taxon>
        <taxon>Varidnaviria</taxon>
        <taxon>Bamfordvirae</taxon>
        <taxon>Nucleocytoviricota</taxon>
        <taxon>Megaviricetes</taxon>
        <taxon>Imitervirales</taxon>
        <taxon>Mimiviridae</taxon>
        <taxon>environmental samples</taxon>
    </lineage>
</organism>
<accession>A0A5J6VJP5</accession>
<dbReference type="Gene3D" id="3.40.50.300">
    <property type="entry name" value="P-loop containing nucleotide triphosphate hydrolases"/>
    <property type="match status" value="2"/>
</dbReference>
<dbReference type="InterPro" id="IPR027417">
    <property type="entry name" value="P-loop_NTPase"/>
</dbReference>
<evidence type="ECO:0000259" key="6">
    <source>
        <dbReference type="PROSITE" id="PS51194"/>
    </source>
</evidence>
<dbReference type="GO" id="GO:0003676">
    <property type="term" value="F:nucleic acid binding"/>
    <property type="evidence" value="ECO:0007669"/>
    <property type="project" value="InterPro"/>
</dbReference>
<dbReference type="GO" id="GO:0005524">
    <property type="term" value="F:ATP binding"/>
    <property type="evidence" value="ECO:0007669"/>
    <property type="project" value="UniProtKB-KW"/>
</dbReference>
<feature type="domain" description="Helicase C-terminal" evidence="6">
    <location>
        <begin position="235"/>
        <end position="379"/>
    </location>
</feature>
<dbReference type="PANTHER" id="PTHR13710">
    <property type="entry name" value="DNA HELICASE RECQ FAMILY MEMBER"/>
    <property type="match status" value="1"/>
</dbReference>
<keyword evidence="2" id="KW-0378">Hydrolase</keyword>
<sequence>MNNDELQAKINKVLSKKWKYSSLKKKQEEVVVNFINKKDIIAILPTGYGKSLCYLLPPLVKKKVIFIVSPLISLMEDQKEKLVELDIPVSCLHSNNPNLHQELDDIRNNKIKIVYMSPEYLVNGKGIELATYLNNNKKLKFLAIDESHCISGWGHDFRDSYLHLYKFRELFPKIPILAVTATATTRVIDDISRELKLRDPIIIREKLDRPNIYIKCIDAKKKDKKTKAIDYIRNLINPWIDKYKNDKIIIYMNSRKECDNLSDNLNDKKYNTVAYHAGMDKSKRENIQTNFNKGKINVIISTVAFGMGIDQIVRCVLIIGAPKSIEDYYQQIGRAGRDGEKAEAILFFQSQKIMMAKKMNEEDTHLSKQSSLLQHKKNCLDNVSKYFYSTTCRRRYILNHFDEIPKFFCCNNCDNCCEYKLKDYTRKIYNCLFSNTTVSKMFTPKEINMLMINNVIDYYDNFTSELIDWKTLVEVNKKTLENLPNKYRIKIKNI</sequence>
<dbReference type="Pfam" id="PF00270">
    <property type="entry name" value="DEAD"/>
    <property type="match status" value="1"/>
</dbReference>
<evidence type="ECO:0000256" key="4">
    <source>
        <dbReference type="ARBA" id="ARBA00022840"/>
    </source>
</evidence>
<keyword evidence="4" id="KW-0067">ATP-binding</keyword>
<dbReference type="GO" id="GO:0009378">
    <property type="term" value="F:four-way junction helicase activity"/>
    <property type="evidence" value="ECO:0007669"/>
    <property type="project" value="TreeGrafter"/>
</dbReference>
<dbReference type="InterPro" id="IPR011545">
    <property type="entry name" value="DEAD/DEAH_box_helicase_dom"/>
</dbReference>
<dbReference type="GO" id="GO:0000724">
    <property type="term" value="P:double-strand break repair via homologous recombination"/>
    <property type="evidence" value="ECO:0007669"/>
    <property type="project" value="TreeGrafter"/>
</dbReference>
<evidence type="ECO:0000256" key="3">
    <source>
        <dbReference type="ARBA" id="ARBA00022806"/>
    </source>
</evidence>